<gene>
    <name evidence="2" type="ORF">Lalb_Chr04g0262011</name>
</gene>
<reference evidence="3" key="1">
    <citation type="journal article" date="2020" name="Nat. Commun.">
        <title>Genome sequence of the cluster root forming white lupin.</title>
        <authorList>
            <person name="Hufnagel B."/>
            <person name="Marques A."/>
            <person name="Soriano A."/>
            <person name="Marques L."/>
            <person name="Divol F."/>
            <person name="Doumas P."/>
            <person name="Sallet E."/>
            <person name="Mancinotti D."/>
            <person name="Carrere S."/>
            <person name="Marande W."/>
            <person name="Arribat S."/>
            <person name="Keller J."/>
            <person name="Huneau C."/>
            <person name="Blein T."/>
            <person name="Aime D."/>
            <person name="Laguerre M."/>
            <person name="Taylor J."/>
            <person name="Schubert V."/>
            <person name="Nelson M."/>
            <person name="Geu-Flores F."/>
            <person name="Crespi M."/>
            <person name="Gallardo-Guerrero K."/>
            <person name="Delaux P.-M."/>
            <person name="Salse J."/>
            <person name="Berges H."/>
            <person name="Guyot R."/>
            <person name="Gouzy J."/>
            <person name="Peret B."/>
        </authorList>
    </citation>
    <scope>NUCLEOTIDE SEQUENCE [LARGE SCALE GENOMIC DNA]</scope>
    <source>
        <strain evidence="3">cv. Amiga</strain>
    </source>
</reference>
<comment type="caution">
    <text evidence="2">The sequence shown here is derived from an EMBL/GenBank/DDBJ whole genome shotgun (WGS) entry which is preliminary data.</text>
</comment>
<evidence type="ECO:0000313" key="3">
    <source>
        <dbReference type="Proteomes" id="UP000447434"/>
    </source>
</evidence>
<keyword evidence="1" id="KW-0732">Signal</keyword>
<dbReference type="Proteomes" id="UP000447434">
    <property type="component" value="Chromosome 4"/>
</dbReference>
<keyword evidence="3" id="KW-1185">Reference proteome</keyword>
<name>A0A6A4QRA1_LUPAL</name>
<evidence type="ECO:0000256" key="1">
    <source>
        <dbReference type="SAM" id="SignalP"/>
    </source>
</evidence>
<dbReference type="OrthoDB" id="1393604at2759"/>
<protein>
    <recommendedName>
        <fullName evidence="4">Knottin, scorpion toxin</fullName>
    </recommendedName>
</protein>
<evidence type="ECO:0008006" key="4">
    <source>
        <dbReference type="Google" id="ProtNLM"/>
    </source>
</evidence>
<proteinExistence type="predicted"/>
<evidence type="ECO:0000313" key="2">
    <source>
        <dbReference type="EMBL" id="KAE9616083.1"/>
    </source>
</evidence>
<dbReference type="AlphaFoldDB" id="A0A6A4QRA1"/>
<feature type="chain" id="PRO_5025572473" description="Knottin, scorpion toxin" evidence="1">
    <location>
        <begin position="23"/>
        <end position="65"/>
    </location>
</feature>
<organism evidence="2 3">
    <name type="scientific">Lupinus albus</name>
    <name type="common">White lupine</name>
    <name type="synonym">Lupinus termis</name>
    <dbReference type="NCBI Taxonomy" id="3870"/>
    <lineage>
        <taxon>Eukaryota</taxon>
        <taxon>Viridiplantae</taxon>
        <taxon>Streptophyta</taxon>
        <taxon>Embryophyta</taxon>
        <taxon>Tracheophyta</taxon>
        <taxon>Spermatophyta</taxon>
        <taxon>Magnoliopsida</taxon>
        <taxon>eudicotyledons</taxon>
        <taxon>Gunneridae</taxon>
        <taxon>Pentapetalae</taxon>
        <taxon>rosids</taxon>
        <taxon>fabids</taxon>
        <taxon>Fabales</taxon>
        <taxon>Fabaceae</taxon>
        <taxon>Papilionoideae</taxon>
        <taxon>50 kb inversion clade</taxon>
        <taxon>genistoids sensu lato</taxon>
        <taxon>core genistoids</taxon>
        <taxon>Genisteae</taxon>
        <taxon>Lupinus</taxon>
    </lineage>
</organism>
<dbReference type="EMBL" id="WOCE01000004">
    <property type="protein sequence ID" value="KAE9616083.1"/>
    <property type="molecule type" value="Genomic_DNA"/>
</dbReference>
<feature type="signal peptide" evidence="1">
    <location>
        <begin position="1"/>
        <end position="22"/>
    </location>
</feature>
<accession>A0A6A4QRA1</accession>
<sequence>MNFLKIAFAVMIVVLLFSHGMAEKCFYEYGCTFYNPSCDAYCKNIGFRSGKCVPPDPDVNFCCCY</sequence>